<organism evidence="2 3">
    <name type="scientific">Dinoponera quadriceps</name>
    <name type="common">South American ant</name>
    <dbReference type="NCBI Taxonomy" id="609295"/>
    <lineage>
        <taxon>Eukaryota</taxon>
        <taxon>Metazoa</taxon>
        <taxon>Ecdysozoa</taxon>
        <taxon>Arthropoda</taxon>
        <taxon>Hexapoda</taxon>
        <taxon>Insecta</taxon>
        <taxon>Pterygota</taxon>
        <taxon>Neoptera</taxon>
        <taxon>Endopterygota</taxon>
        <taxon>Hymenoptera</taxon>
        <taxon>Apocrita</taxon>
        <taxon>Aculeata</taxon>
        <taxon>Formicoidea</taxon>
        <taxon>Formicidae</taxon>
        <taxon>Ponerinae</taxon>
        <taxon>Ponerini</taxon>
        <taxon>Dinoponera</taxon>
    </lineage>
</organism>
<feature type="compositionally biased region" description="Polar residues" evidence="1">
    <location>
        <begin position="57"/>
        <end position="71"/>
    </location>
</feature>
<evidence type="ECO:0000313" key="3">
    <source>
        <dbReference type="RefSeq" id="XP_014475946.1"/>
    </source>
</evidence>
<dbReference type="Proteomes" id="UP000515204">
    <property type="component" value="Unplaced"/>
</dbReference>
<evidence type="ECO:0000256" key="1">
    <source>
        <dbReference type="SAM" id="MobiDB-lite"/>
    </source>
</evidence>
<accession>A0A6P3XC43</accession>
<name>A0A6P3XC43_DINQU</name>
<sequence>MMQITDNSERRNDTEMVADVEISSKIYREMQSPRALPSPMLVDASKIIDKSKGKLPSTPQKRQPRQPQVETPTKRRRISLEKDELPNAGTAIVAPAPLEEHVTDKDMDIELESLYSSLDGFVIKKKHLIIDKKIVKTNAVLMKWHENINFGCVKMEKPNVRVISSVDLMKRPSHSPRCAQALLNLFVNHTRRPCQNTHEDAAPIFMQCTRQIHIQILRRQTFSLKHDITNKCVSSLSAREEIRELQTTEDRTGLMTSRLVEPEEHSSEQLSTVMPVQAPWVIDEPLHREMKADVEDTNSSLEDINVLMNKMEIHPTTKDRISLSSCSTEKSQYAYLTSREVLTLLEVLWCNQPYVKFKDFIPKDTHSKQNAYTKQDAATVFCILLDLHAQKKVILHQTEFYHTLWIQKYEEYSD</sequence>
<keyword evidence="2" id="KW-1185">Reference proteome</keyword>
<dbReference type="GeneID" id="106745143"/>
<reference evidence="3" key="1">
    <citation type="submission" date="2025-08" db="UniProtKB">
        <authorList>
            <consortium name="RefSeq"/>
        </authorList>
    </citation>
    <scope>IDENTIFICATION</scope>
</reference>
<dbReference type="AlphaFoldDB" id="A0A6P3XC43"/>
<dbReference type="OrthoDB" id="10071381at2759"/>
<dbReference type="RefSeq" id="XP_014475946.1">
    <property type="nucleotide sequence ID" value="XM_014620460.1"/>
</dbReference>
<proteinExistence type="predicted"/>
<evidence type="ECO:0000313" key="2">
    <source>
        <dbReference type="Proteomes" id="UP000515204"/>
    </source>
</evidence>
<gene>
    <name evidence="3" type="primary">LOC106745143</name>
</gene>
<dbReference type="KEGG" id="dqu:106745143"/>
<protein>
    <submittedName>
        <fullName evidence="3">Uncharacterized protein LOC106745143</fullName>
    </submittedName>
</protein>
<feature type="region of interest" description="Disordered" evidence="1">
    <location>
        <begin position="30"/>
        <end position="86"/>
    </location>
</feature>